<evidence type="ECO:0000313" key="2">
    <source>
        <dbReference type="EMBL" id="CAG8720757.1"/>
    </source>
</evidence>
<organism evidence="2 3">
    <name type="scientific">Acaulospora morrowiae</name>
    <dbReference type="NCBI Taxonomy" id="94023"/>
    <lineage>
        <taxon>Eukaryota</taxon>
        <taxon>Fungi</taxon>
        <taxon>Fungi incertae sedis</taxon>
        <taxon>Mucoromycota</taxon>
        <taxon>Glomeromycotina</taxon>
        <taxon>Glomeromycetes</taxon>
        <taxon>Diversisporales</taxon>
        <taxon>Acaulosporaceae</taxon>
        <taxon>Acaulospora</taxon>
    </lineage>
</organism>
<reference evidence="2" key="1">
    <citation type="submission" date="2021-06" db="EMBL/GenBank/DDBJ databases">
        <authorList>
            <person name="Kallberg Y."/>
            <person name="Tangrot J."/>
            <person name="Rosling A."/>
        </authorList>
    </citation>
    <scope>NUCLEOTIDE SEQUENCE</scope>
    <source>
        <strain evidence="2">CL551</strain>
    </source>
</reference>
<dbReference type="Proteomes" id="UP000789342">
    <property type="component" value="Unassembled WGS sequence"/>
</dbReference>
<accession>A0A9N9NBW1</accession>
<feature type="region of interest" description="Disordered" evidence="1">
    <location>
        <begin position="78"/>
        <end position="107"/>
    </location>
</feature>
<evidence type="ECO:0000256" key="1">
    <source>
        <dbReference type="SAM" id="MobiDB-lite"/>
    </source>
</evidence>
<name>A0A9N9NBW1_9GLOM</name>
<feature type="non-terminal residue" evidence="2">
    <location>
        <position position="107"/>
    </location>
</feature>
<keyword evidence="3" id="KW-1185">Reference proteome</keyword>
<dbReference type="AlphaFoldDB" id="A0A9N9NBW1"/>
<comment type="caution">
    <text evidence="2">The sequence shown here is derived from an EMBL/GenBank/DDBJ whole genome shotgun (WGS) entry which is preliminary data.</text>
</comment>
<proteinExistence type="predicted"/>
<evidence type="ECO:0000313" key="3">
    <source>
        <dbReference type="Proteomes" id="UP000789342"/>
    </source>
</evidence>
<feature type="compositionally biased region" description="Polar residues" evidence="1">
    <location>
        <begin position="18"/>
        <end position="38"/>
    </location>
</feature>
<feature type="region of interest" description="Disordered" evidence="1">
    <location>
        <begin position="1"/>
        <end position="53"/>
    </location>
</feature>
<protein>
    <submittedName>
        <fullName evidence="2">9297_t:CDS:1</fullName>
    </submittedName>
</protein>
<dbReference type="EMBL" id="CAJVPV010022397">
    <property type="protein sequence ID" value="CAG8720757.1"/>
    <property type="molecule type" value="Genomic_DNA"/>
</dbReference>
<gene>
    <name evidence="2" type="ORF">AMORRO_LOCUS13324</name>
</gene>
<sequence>MGQTVSAITEELSRISEDTTSSHYQHNQQVGNLQGKTTSQKRESPSSLSHSPLIYHEATTKNEQDYAFYHHTRDTSTRNEFATTSFKQNNSYPTTSRPYTITQSETT</sequence>